<accession>A0ABV4T9D5</accession>
<protein>
    <submittedName>
        <fullName evidence="1">Glycosyltransferase family 2 protein</fullName>
    </submittedName>
</protein>
<dbReference type="Proteomes" id="UP001574169">
    <property type="component" value="Unassembled WGS sequence"/>
</dbReference>
<evidence type="ECO:0000313" key="2">
    <source>
        <dbReference type="Proteomes" id="UP001574169"/>
    </source>
</evidence>
<evidence type="ECO:0000313" key="1">
    <source>
        <dbReference type="EMBL" id="MFA9189982.1"/>
    </source>
</evidence>
<dbReference type="EMBL" id="JBCFQL010000001">
    <property type="protein sequence ID" value="MFA9189982.1"/>
    <property type="molecule type" value="Genomic_DNA"/>
</dbReference>
<organism evidence="1 2">
    <name type="scientific">Flavobacterium zubiriense</name>
    <dbReference type="NCBI Taxonomy" id="3138075"/>
    <lineage>
        <taxon>Bacteria</taxon>
        <taxon>Pseudomonadati</taxon>
        <taxon>Bacteroidota</taxon>
        <taxon>Flavobacteriia</taxon>
        <taxon>Flavobacteriales</taxon>
        <taxon>Flavobacteriaceae</taxon>
        <taxon>Flavobacterium</taxon>
    </lineage>
</organism>
<dbReference type="RefSeq" id="WP_373405011.1">
    <property type="nucleotide sequence ID" value="NZ_JBCFQL010000001.1"/>
</dbReference>
<gene>
    <name evidence="1" type="ORF">AAGV28_01245</name>
</gene>
<reference evidence="1 2" key="1">
    <citation type="submission" date="2024-04" db="EMBL/GenBank/DDBJ databases">
        <title>New Clade of Flavobacterium.</title>
        <authorList>
            <person name="Matos L."/>
            <person name="Proenca D.N."/>
            <person name="Fransisco R.M."/>
            <person name="Chung A.P."/>
            <person name="Maccario L."/>
            <person name="Sorensen S.J."/>
            <person name="Morais P.V."/>
        </authorList>
    </citation>
    <scope>NUCLEOTIDE SEQUENCE [LARGE SCALE GENOMIC DNA]</scope>
    <source>
        <strain evidence="1 2">FZUC8N2.13</strain>
    </source>
</reference>
<dbReference type="Gene3D" id="3.90.550.10">
    <property type="entry name" value="Spore Coat Polysaccharide Biosynthesis Protein SpsA, Chain A"/>
    <property type="match status" value="1"/>
</dbReference>
<sequence>MQASVLIVSKDRKSELKKTLLILEKMLIFSSQEVLVFLDGCTDDSEFLKEEFKWVKWFTSDKSIGASRARAILYPNAMGTMLIGLDDDAHPLSSDFVIVVERLFKDFPNVGILTFQEIKGVFVSDEIALNSVDDKKEEYITNDFIGCGFAIRKEAYEKTNGFPVWMDIYGEESCVAIEVISKGYDILYSNAIKVNHRVDKEARKYSRRNYFRFEKQLKNSTAYYIVYYQSPIFKIMKLYWHNFRKYALKDMRYFKLFFKVILEVFLDIPRLLKYRRPIDKFIIDEMKHFTAIKY</sequence>
<dbReference type="InterPro" id="IPR029044">
    <property type="entry name" value="Nucleotide-diphossugar_trans"/>
</dbReference>
<keyword evidence="2" id="KW-1185">Reference proteome</keyword>
<name>A0ABV4T9D5_9FLAO</name>
<dbReference type="SUPFAM" id="SSF53448">
    <property type="entry name" value="Nucleotide-diphospho-sugar transferases"/>
    <property type="match status" value="1"/>
</dbReference>
<comment type="caution">
    <text evidence="1">The sequence shown here is derived from an EMBL/GenBank/DDBJ whole genome shotgun (WGS) entry which is preliminary data.</text>
</comment>
<proteinExistence type="predicted"/>